<protein>
    <recommendedName>
        <fullName evidence="2">Parvovirus non-structural protein 1 helicase domain-containing protein</fullName>
    </recommendedName>
</protein>
<feature type="region of interest" description="Disordered" evidence="1">
    <location>
        <begin position="1"/>
        <end position="74"/>
    </location>
</feature>
<sequence>MYEAADDDDDEDNDDEDDEDDHQEELIIAVHDDDNDDYDKASTSRGGGGGGRGTTATKKPITDYLRQPPTKKPKRSKNLIMLDELKAAMLRHPHCATFPELVAAARGTPDYDMICNCYLDARSEKLWALARDDISPPDTAIALMGCLDALSDDLPNTLTPEQTLALFNSWCCEQNINAHKLAWFIISRMQGRVHKKIGLYLQGASNSGKTYWTSQLFSPLSSMTGKMSTGGRFCLQDCERRRIVIGEEVGITTDNVDRIKELMSGEVTTCERKGRSVVKCKASLVLMNSNGMPGANVPNERQALLNRMMLIRNLKPSNILPTALAGTTRSKPHPKFLTLVAPPTDAELAQMERGEMRTTQLLQTKGPHPRTYLFQDSWEHFLIDNVHGIGTTPPTFTLNASTASVIEIPSPDDALLEALYEPTLCEQTNSQMFYTCESQLPNTMMMTTTTTTTTTAATTTTTTGESYITPYPPSPYSMPSCLLEYQQMMQTYSVDDLESSIGAAVDEAIRAANTINMPTTTTTTDATTTTTMMDKESQLRTTVLVAESVTYQSTLALGDPCVFLEDMYYVSDDFGLTSDMGVMHRDASEEFHHGTTVEYVATISGQDDIHLMSIRVPQLYKYNEAIHTIHFDMSQYLVTVTVGDTIYVRTTAAMHALPQRPCMVDAAFTGSELQDLRLLFFMLANAPRPLRPVYRKFEPVLKDRSNLYSQWPIARTIVTDMDILNELEEANKASLTAWRDQQHRPIRAIDHTKHTNNNNNNNTSNKEDCVDGAKEREADDDDNDDDDNSSSKTTSCFGFTQPTIDRLLDITERLIKGTRIALRMTHLFASIIRRPYARHVYEFE</sequence>
<feature type="domain" description="Parvovirus non-structural protein 1 helicase" evidence="2">
    <location>
        <begin position="172"/>
        <end position="290"/>
    </location>
</feature>
<dbReference type="EMBL" id="JAWDGP010002044">
    <property type="protein sequence ID" value="KAK3785924.1"/>
    <property type="molecule type" value="Genomic_DNA"/>
</dbReference>
<evidence type="ECO:0000313" key="3">
    <source>
        <dbReference type="EMBL" id="KAK3785924.1"/>
    </source>
</evidence>
<keyword evidence="4" id="KW-1185">Reference proteome</keyword>
<gene>
    <name evidence="3" type="ORF">RRG08_013928</name>
</gene>
<organism evidence="3 4">
    <name type="scientific">Elysia crispata</name>
    <name type="common">lettuce slug</name>
    <dbReference type="NCBI Taxonomy" id="231223"/>
    <lineage>
        <taxon>Eukaryota</taxon>
        <taxon>Metazoa</taxon>
        <taxon>Spiralia</taxon>
        <taxon>Lophotrochozoa</taxon>
        <taxon>Mollusca</taxon>
        <taxon>Gastropoda</taxon>
        <taxon>Heterobranchia</taxon>
        <taxon>Euthyneura</taxon>
        <taxon>Panpulmonata</taxon>
        <taxon>Sacoglossa</taxon>
        <taxon>Placobranchoidea</taxon>
        <taxon>Plakobranchidae</taxon>
        <taxon>Elysia</taxon>
    </lineage>
</organism>
<evidence type="ECO:0000256" key="1">
    <source>
        <dbReference type="SAM" id="MobiDB-lite"/>
    </source>
</evidence>
<dbReference type="Pfam" id="PF01057">
    <property type="entry name" value="Parvo_NS1"/>
    <property type="match status" value="1"/>
</dbReference>
<feature type="compositionally biased region" description="Acidic residues" evidence="1">
    <location>
        <begin position="778"/>
        <end position="788"/>
    </location>
</feature>
<proteinExistence type="predicted"/>
<accession>A0AAE1DWU5</accession>
<dbReference type="Gene3D" id="3.40.50.300">
    <property type="entry name" value="P-loop containing nucleotide triphosphate hydrolases"/>
    <property type="match status" value="1"/>
</dbReference>
<name>A0AAE1DWU5_9GAST</name>
<dbReference type="InterPro" id="IPR001257">
    <property type="entry name" value="Parvovirus_NS1_helicase"/>
</dbReference>
<dbReference type="GO" id="GO:0019079">
    <property type="term" value="P:viral genome replication"/>
    <property type="evidence" value="ECO:0007669"/>
    <property type="project" value="InterPro"/>
</dbReference>
<dbReference type="SUPFAM" id="SSF52540">
    <property type="entry name" value="P-loop containing nucleoside triphosphate hydrolases"/>
    <property type="match status" value="1"/>
</dbReference>
<reference evidence="3" key="1">
    <citation type="journal article" date="2023" name="G3 (Bethesda)">
        <title>A reference genome for the long-term kleptoplast-retaining sea slug Elysia crispata morphotype clarki.</title>
        <authorList>
            <person name="Eastman K.E."/>
            <person name="Pendleton A.L."/>
            <person name="Shaikh M.A."/>
            <person name="Suttiyut T."/>
            <person name="Ogas R."/>
            <person name="Tomko P."/>
            <person name="Gavelis G."/>
            <person name="Widhalm J.R."/>
            <person name="Wisecaver J.H."/>
        </authorList>
    </citation>
    <scope>NUCLEOTIDE SEQUENCE</scope>
    <source>
        <strain evidence="3">ECLA1</strain>
    </source>
</reference>
<dbReference type="InterPro" id="IPR027417">
    <property type="entry name" value="P-loop_NTPase"/>
</dbReference>
<feature type="region of interest" description="Disordered" evidence="1">
    <location>
        <begin position="746"/>
        <end position="795"/>
    </location>
</feature>
<dbReference type="Proteomes" id="UP001283361">
    <property type="component" value="Unassembled WGS sequence"/>
</dbReference>
<dbReference type="AlphaFoldDB" id="A0AAE1DWU5"/>
<comment type="caution">
    <text evidence="3">The sequence shown here is derived from an EMBL/GenBank/DDBJ whole genome shotgun (WGS) entry which is preliminary data.</text>
</comment>
<feature type="compositionally biased region" description="Basic and acidic residues" evidence="1">
    <location>
        <begin position="765"/>
        <end position="777"/>
    </location>
</feature>
<evidence type="ECO:0000259" key="2">
    <source>
        <dbReference type="Pfam" id="PF01057"/>
    </source>
</evidence>
<evidence type="ECO:0000313" key="4">
    <source>
        <dbReference type="Proteomes" id="UP001283361"/>
    </source>
</evidence>
<feature type="compositionally biased region" description="Acidic residues" evidence="1">
    <location>
        <begin position="1"/>
        <end position="23"/>
    </location>
</feature>